<dbReference type="Proteomes" id="UP000051574">
    <property type="component" value="Unassembled WGS sequence"/>
</dbReference>
<evidence type="ECO:0000313" key="4">
    <source>
        <dbReference type="Proteomes" id="UP000051574"/>
    </source>
</evidence>
<dbReference type="EMBL" id="LJIG01001543">
    <property type="protein sequence ID" value="KRT85397.1"/>
    <property type="molecule type" value="Genomic_DNA"/>
</dbReference>
<feature type="compositionally biased region" description="Basic and acidic residues" evidence="1">
    <location>
        <begin position="805"/>
        <end position="818"/>
    </location>
</feature>
<feature type="region of interest" description="Disordered" evidence="1">
    <location>
        <begin position="739"/>
        <end position="821"/>
    </location>
</feature>
<feature type="compositionally biased region" description="Basic and acidic residues" evidence="1">
    <location>
        <begin position="382"/>
        <end position="394"/>
    </location>
</feature>
<feature type="compositionally biased region" description="Basic and acidic residues" evidence="1">
    <location>
        <begin position="45"/>
        <end position="63"/>
    </location>
</feature>
<feature type="compositionally biased region" description="Low complexity" evidence="1">
    <location>
        <begin position="1310"/>
        <end position="1322"/>
    </location>
</feature>
<feature type="compositionally biased region" description="Basic and acidic residues" evidence="1">
    <location>
        <begin position="1022"/>
        <end position="1049"/>
    </location>
</feature>
<gene>
    <name evidence="3" type="ORF">AMK59_390</name>
</gene>
<accession>A0A0T6BDJ1</accession>
<feature type="region of interest" description="Disordered" evidence="1">
    <location>
        <begin position="1"/>
        <end position="142"/>
    </location>
</feature>
<feature type="compositionally biased region" description="Basic and acidic residues" evidence="1">
    <location>
        <begin position="19"/>
        <end position="37"/>
    </location>
</feature>
<feature type="region of interest" description="Disordered" evidence="1">
    <location>
        <begin position="504"/>
        <end position="680"/>
    </location>
</feature>
<feature type="non-terminal residue" evidence="3">
    <location>
        <position position="1358"/>
    </location>
</feature>
<feature type="compositionally biased region" description="Basic and acidic residues" evidence="1">
    <location>
        <begin position="70"/>
        <end position="104"/>
    </location>
</feature>
<name>A0A0T6BDJ1_9SCAR</name>
<feature type="compositionally biased region" description="Basic and acidic residues" evidence="1">
    <location>
        <begin position="783"/>
        <end position="795"/>
    </location>
</feature>
<feature type="region of interest" description="Disordered" evidence="1">
    <location>
        <begin position="165"/>
        <end position="197"/>
    </location>
</feature>
<feature type="region of interest" description="Disordered" evidence="1">
    <location>
        <begin position="1263"/>
        <end position="1358"/>
    </location>
</feature>
<sequence>MTQEKITLAQKERKIKTMTIEEKMPKPSSVVKKDQPEKAGLTPKKTPEKKKPSETFIKKEKPDTTITSKIDSRRTIPKRPIDDKTPSKPGRKIPDDQKVVKTEYMEQFTVKTKDARGTKPKTTTLAPVKQFSKKSPKEVPTVTDTTLHFKVQKVDSTTTKRGINVLKVTQVDRRPTTPKTPSKKRPDDQQTKQPAKLKVPEIKQTRTISPSLKTTTTVQKTVEVRPPKRHVVSTIINIKPKQKPETIAKTIHKTIVTKTILAPKTTKITTKPLKQKLKPLVNGHLPSDEEDSDVESVENVTPKDLSKVLRDHTTPTRSSPINTTERRKKCITTKSILIENAVADQREIIVDLKRSKSSREGTPDRICPYPISADSDQSIPRYPDRITEPEDGNQRSKPKRISDIPLVETEDVHEFSRIKEVTEDRRRTTKTQVDTTDECLLSVNEKVNKFLSTAEQITKKPLDGKPAPRVERPRLDIDESLKEDECLLSVSDKVNRFIATAEQLASSTTRETVQRPKSPRPRDFTPHQSENEPQTEDYQVSRTTKTVEVRKNISPERKPQIIERKSPDHPVRSPERKPHPHTLERTSPERKPELDTFKAKSPERKPISDNPKSKTPERKPETDTTRYKTPERKPSDSYSRKTTEEIVKIRKQSFEDETTPKSSRRLSKDEPKTVLSPTGRLRSTETIKKAKALFENIGKDQDVVRQKDILNRPSIFEGKRLRQSEETFEKVDERKFKDVRTRLTYDEVRRTPSPDKQPKAKVSRDLRETSDQEVPHYMTPLDRTVKEHQRPQRENPDEDDLETLESDRSRGTTPDKHIPHYMLPLDRSLRERSPHKENVKQLEDIMNRSSISTYSDETEIKNTKFGVTLRRTDSGRMVTVHKKLSTSSVDDTIVKELDIEEIFDLEYLEKLLETVVGYDIRRRIRAQIRIIKRAIEEETLETLIKARRRSPSKESPVKQRQSPVKDDIAQAKRYSSTEKRKQTEEYVSRHESMEVSEYQSSYKRKTSSEYSTKTKSPSISPIRDHRELSPKKEKSVSPDRRARPVEGDAKTTTTTTTTKIFPTDLRKSKPTTKTVVEEKPEWITQRSLRKVSETTVPVKKTTTTTTQKLATKKDGEQIKQPTDVITSSYGVGPTDENGTPLFGLKALRAQNKSEKTKVQGTVIRSQYYSENGADPTGEISVTKFSSDPKDLEEDNVVREKGIASVTTTQKFGYKGTPSLKTITGKTEKTTDEKASLKTSKVTRRGSVKEISQKFIENAVDTLKSERQPSYPKAGLILRTSSFKDSPTNGTGSGGSREGSPATQDVHEETVTTVETRTRSTTSGGKKADTFLSNRSKVTGVQDVLTRMRNEAEIEDDET</sequence>
<feature type="compositionally biased region" description="Polar residues" evidence="1">
    <location>
        <begin position="1278"/>
        <end position="1289"/>
    </location>
</feature>
<keyword evidence="4" id="KW-1185">Reference proteome</keyword>
<evidence type="ECO:0000256" key="1">
    <source>
        <dbReference type="SAM" id="MobiDB-lite"/>
    </source>
</evidence>
<dbReference type="OrthoDB" id="6381429at2759"/>
<comment type="caution">
    <text evidence="3">The sequence shown here is derived from an EMBL/GenBank/DDBJ whole genome shotgun (WGS) entry which is preliminary data.</text>
</comment>
<reference evidence="3 4" key="1">
    <citation type="submission" date="2015-09" db="EMBL/GenBank/DDBJ databases">
        <title>Draft genome of the scarab beetle Oryctes borbonicus.</title>
        <authorList>
            <person name="Meyer J.M."/>
            <person name="Markov G.V."/>
            <person name="Baskaran P."/>
            <person name="Herrmann M."/>
            <person name="Sommer R.J."/>
            <person name="Roedelsperger C."/>
        </authorList>
    </citation>
    <scope>NUCLEOTIDE SEQUENCE [LARGE SCALE GENOMIC DNA]</scope>
    <source>
        <strain evidence="3">OB123</strain>
        <tissue evidence="3">Whole animal</tissue>
    </source>
</reference>
<proteinExistence type="predicted"/>
<feature type="compositionally biased region" description="Basic and acidic residues" evidence="1">
    <location>
        <begin position="545"/>
        <end position="654"/>
    </location>
</feature>
<evidence type="ECO:0000259" key="2">
    <source>
        <dbReference type="Pfam" id="PF12510"/>
    </source>
</evidence>
<organism evidence="3 4">
    <name type="scientific">Oryctes borbonicus</name>
    <dbReference type="NCBI Taxonomy" id="1629725"/>
    <lineage>
        <taxon>Eukaryota</taxon>
        <taxon>Metazoa</taxon>
        <taxon>Ecdysozoa</taxon>
        <taxon>Arthropoda</taxon>
        <taxon>Hexapoda</taxon>
        <taxon>Insecta</taxon>
        <taxon>Pterygota</taxon>
        <taxon>Neoptera</taxon>
        <taxon>Endopterygota</taxon>
        <taxon>Coleoptera</taxon>
        <taxon>Polyphaga</taxon>
        <taxon>Scarabaeiformia</taxon>
        <taxon>Scarabaeidae</taxon>
        <taxon>Dynastinae</taxon>
        <taxon>Oryctes</taxon>
    </lineage>
</organism>
<feature type="region of interest" description="Disordered" evidence="1">
    <location>
        <begin position="947"/>
        <end position="1077"/>
    </location>
</feature>
<feature type="region of interest" description="Disordered" evidence="1">
    <location>
        <begin position="280"/>
        <end position="300"/>
    </location>
</feature>
<dbReference type="InterPro" id="IPR022189">
    <property type="entry name" value="SMTN"/>
</dbReference>
<feature type="region of interest" description="Disordered" evidence="1">
    <location>
        <begin position="355"/>
        <end position="402"/>
    </location>
</feature>
<feature type="compositionally biased region" description="Low complexity" evidence="1">
    <location>
        <begin position="1008"/>
        <end position="1018"/>
    </location>
</feature>
<feature type="compositionally biased region" description="Basic and acidic residues" evidence="1">
    <location>
        <begin position="739"/>
        <end position="774"/>
    </location>
</feature>
<feature type="compositionally biased region" description="Polar residues" evidence="1">
    <location>
        <begin position="526"/>
        <end position="544"/>
    </location>
</feature>
<feature type="domain" description="Smoothelin" evidence="2">
    <location>
        <begin position="897"/>
        <end position="933"/>
    </location>
</feature>
<feature type="compositionally biased region" description="Basic and acidic residues" evidence="1">
    <location>
        <begin position="951"/>
        <end position="993"/>
    </location>
</feature>
<dbReference type="Pfam" id="PF12510">
    <property type="entry name" value="Smoothelin"/>
    <property type="match status" value="1"/>
</dbReference>
<evidence type="ECO:0000313" key="3">
    <source>
        <dbReference type="EMBL" id="KRT85397.1"/>
    </source>
</evidence>
<protein>
    <recommendedName>
        <fullName evidence="2">Smoothelin domain-containing protein</fullName>
    </recommendedName>
</protein>